<dbReference type="Gene3D" id="1.10.10.10">
    <property type="entry name" value="Winged helix-like DNA-binding domain superfamily/Winged helix DNA-binding domain"/>
    <property type="match status" value="1"/>
</dbReference>
<dbReference type="SMART" id="SM00347">
    <property type="entry name" value="HTH_MARR"/>
    <property type="match status" value="1"/>
</dbReference>
<proteinExistence type="predicted"/>
<keyword evidence="7" id="KW-1185">Reference proteome</keyword>
<keyword evidence="1" id="KW-0805">Transcription regulation</keyword>
<name>A0A9X4E1G1_9NEIS</name>
<dbReference type="Pfam" id="PF12802">
    <property type="entry name" value="MarR_2"/>
    <property type="match status" value="1"/>
</dbReference>
<keyword evidence="3" id="KW-0804">Transcription</keyword>
<evidence type="ECO:0000313" key="6">
    <source>
        <dbReference type="EMBL" id="WWY02933.1"/>
    </source>
</evidence>
<gene>
    <name evidence="5" type="ORF">ORY91_001198</name>
    <name evidence="6" type="ORF">V9W64_09605</name>
</gene>
<sequence>MSNSRQNPLDKIGDICTQMLASYDKFAKSCGIGGNELAILYTLWVDDDCTQKHIADKCQLAKQTVHTLCKRFEADGILLAQTGSDKREKRMSFTDKGVAFAERIVVPLLALEGQSIDRFGRERIDRLLGEFDELSRILADTLTQNSTQHDTAEHLNPYLTDEK</sequence>
<dbReference type="EMBL" id="CP146598">
    <property type="protein sequence ID" value="WWY02933.1"/>
    <property type="molecule type" value="Genomic_DNA"/>
</dbReference>
<dbReference type="InterPro" id="IPR000835">
    <property type="entry name" value="HTH_MarR-typ"/>
</dbReference>
<dbReference type="InterPro" id="IPR036388">
    <property type="entry name" value="WH-like_DNA-bd_sf"/>
</dbReference>
<organism evidence="5">
    <name type="scientific">Neisseria leonii</name>
    <dbReference type="NCBI Taxonomy" id="2995413"/>
    <lineage>
        <taxon>Bacteria</taxon>
        <taxon>Pseudomonadati</taxon>
        <taxon>Pseudomonadota</taxon>
        <taxon>Betaproteobacteria</taxon>
        <taxon>Neisseriales</taxon>
        <taxon>Neisseriaceae</taxon>
        <taxon>Neisseria</taxon>
    </lineage>
</organism>
<evidence type="ECO:0000256" key="2">
    <source>
        <dbReference type="ARBA" id="ARBA00023125"/>
    </source>
</evidence>
<feature type="domain" description="HTH marR-type" evidence="4">
    <location>
        <begin position="25"/>
        <end position="124"/>
    </location>
</feature>
<dbReference type="SUPFAM" id="SSF46785">
    <property type="entry name" value="Winged helix' DNA-binding domain"/>
    <property type="match status" value="1"/>
</dbReference>
<evidence type="ECO:0000313" key="5">
    <source>
        <dbReference type="EMBL" id="MDD9327787.1"/>
    </source>
</evidence>
<dbReference type="PANTHER" id="PTHR42756">
    <property type="entry name" value="TRANSCRIPTIONAL REGULATOR, MARR"/>
    <property type="match status" value="1"/>
</dbReference>
<dbReference type="PANTHER" id="PTHR42756:SF1">
    <property type="entry name" value="TRANSCRIPTIONAL REPRESSOR OF EMRAB OPERON"/>
    <property type="match status" value="1"/>
</dbReference>
<evidence type="ECO:0000256" key="3">
    <source>
        <dbReference type="ARBA" id="ARBA00023163"/>
    </source>
</evidence>
<reference evidence="5" key="1">
    <citation type="submission" date="2022-10" db="EMBL/GenBank/DDBJ databases">
        <authorList>
            <person name="Boutroux M."/>
        </authorList>
    </citation>
    <scope>NUCLEOTIDE SEQUENCE</scope>
    <source>
        <strain evidence="5">51.81</strain>
    </source>
</reference>
<dbReference type="GO" id="GO:0003677">
    <property type="term" value="F:DNA binding"/>
    <property type="evidence" value="ECO:0007669"/>
    <property type="project" value="UniProtKB-KW"/>
</dbReference>
<dbReference type="GO" id="GO:0003700">
    <property type="term" value="F:DNA-binding transcription factor activity"/>
    <property type="evidence" value="ECO:0007669"/>
    <property type="project" value="InterPro"/>
</dbReference>
<dbReference type="Proteomes" id="UP001149607">
    <property type="component" value="Chromosome"/>
</dbReference>
<keyword evidence="2" id="KW-0238">DNA-binding</keyword>
<dbReference type="AlphaFoldDB" id="A0A9X4E1G1"/>
<protein>
    <submittedName>
        <fullName evidence="5">MarR family winged helix-turn-helix transcriptional regulator</fullName>
    </submittedName>
</protein>
<evidence type="ECO:0000259" key="4">
    <source>
        <dbReference type="SMART" id="SM00347"/>
    </source>
</evidence>
<evidence type="ECO:0000313" key="7">
    <source>
        <dbReference type="Proteomes" id="UP001149607"/>
    </source>
</evidence>
<evidence type="ECO:0000256" key="1">
    <source>
        <dbReference type="ARBA" id="ARBA00023015"/>
    </source>
</evidence>
<dbReference type="RefSeq" id="WP_274584953.1">
    <property type="nucleotide sequence ID" value="NZ_CP145811.1"/>
</dbReference>
<reference evidence="6" key="2">
    <citation type="submission" date="2024-02" db="EMBL/GenBank/DDBJ databases">
        <title>Neisseria leonii sp. nov.</title>
        <authorList>
            <person name="Boutroux M."/>
            <person name="Favre-Rochex S."/>
            <person name="Gorgette O."/>
            <person name="Touak G."/>
            <person name="Muhle E."/>
            <person name="Chesneau O."/>
            <person name="Clermont D."/>
            <person name="Rahi P."/>
        </authorList>
    </citation>
    <scope>NUCLEOTIDE SEQUENCE</scope>
    <source>
        <strain evidence="6">51.81</strain>
    </source>
</reference>
<accession>A0A9X4E1G1</accession>
<dbReference type="InterPro" id="IPR036390">
    <property type="entry name" value="WH_DNA-bd_sf"/>
</dbReference>
<dbReference type="EMBL" id="JAPQFL010000002">
    <property type="protein sequence ID" value="MDD9327787.1"/>
    <property type="molecule type" value="Genomic_DNA"/>
</dbReference>